<dbReference type="GO" id="GO:0052621">
    <property type="term" value="F:diguanylate cyclase activity"/>
    <property type="evidence" value="ECO:0007669"/>
    <property type="project" value="UniProtKB-EC"/>
</dbReference>
<keyword evidence="3" id="KW-0472">Membrane</keyword>
<dbReference type="Pfam" id="PF00990">
    <property type="entry name" value="GGDEF"/>
    <property type="match status" value="1"/>
</dbReference>
<feature type="transmembrane region" description="Helical" evidence="3">
    <location>
        <begin position="121"/>
        <end position="142"/>
    </location>
</feature>
<dbReference type="OrthoDB" id="9759607at2"/>
<dbReference type="Gene3D" id="3.30.70.270">
    <property type="match status" value="1"/>
</dbReference>
<dbReference type="Proteomes" id="UP000244755">
    <property type="component" value="Chromosome 1"/>
</dbReference>
<organism evidence="5 6">
    <name type="scientific">Methylobacterium currus</name>
    <dbReference type="NCBI Taxonomy" id="2051553"/>
    <lineage>
        <taxon>Bacteria</taxon>
        <taxon>Pseudomonadati</taxon>
        <taxon>Pseudomonadota</taxon>
        <taxon>Alphaproteobacteria</taxon>
        <taxon>Hyphomicrobiales</taxon>
        <taxon>Methylobacteriaceae</taxon>
        <taxon>Methylobacterium</taxon>
    </lineage>
</organism>
<evidence type="ECO:0000313" key="6">
    <source>
        <dbReference type="Proteomes" id="UP000244755"/>
    </source>
</evidence>
<feature type="transmembrane region" description="Helical" evidence="3">
    <location>
        <begin position="174"/>
        <end position="192"/>
    </location>
</feature>
<dbReference type="InterPro" id="IPR000160">
    <property type="entry name" value="GGDEF_dom"/>
</dbReference>
<keyword evidence="3" id="KW-1133">Transmembrane helix</keyword>
<protein>
    <recommendedName>
        <fullName evidence="1">diguanylate cyclase</fullName>
        <ecNumber evidence="1">2.7.7.65</ecNumber>
    </recommendedName>
</protein>
<dbReference type="NCBIfam" id="TIGR00254">
    <property type="entry name" value="GGDEF"/>
    <property type="match status" value="1"/>
</dbReference>
<dbReference type="InterPro" id="IPR043128">
    <property type="entry name" value="Rev_trsase/Diguanyl_cyclase"/>
</dbReference>
<feature type="domain" description="GGDEF" evidence="4">
    <location>
        <begin position="261"/>
        <end position="395"/>
    </location>
</feature>
<evidence type="ECO:0000259" key="4">
    <source>
        <dbReference type="PROSITE" id="PS50887"/>
    </source>
</evidence>
<evidence type="ECO:0000256" key="3">
    <source>
        <dbReference type="SAM" id="Phobius"/>
    </source>
</evidence>
<proteinExistence type="predicted"/>
<dbReference type="InterPro" id="IPR050469">
    <property type="entry name" value="Diguanylate_Cyclase"/>
</dbReference>
<sequence length="395" mass="42547">MLSRIEDQIQRLHVLPRLEPEWEQRFLVVSAEKRTRLIRIYTILAAAIYVICLGIDLANLSNPVAAVRVRLLGAAFCLASAGCLRWTAVQNHGGLVIVAVATAVMLTSGYLGQFGSVEINLLYNTGSLLGVVLAIIGIPLGLRTTITAALLCLIAYAAFTLGISGAALVARLSAVGYFSLMVAAGLVLNVVMETNERHRFLLQVRNDLQSDQLIEAGNALSVANAKLAQVALTDGLTGIPNRRRFDERFAEMWHSAMKDGDGIGLVLIDVDHFKRYNDHYGHPAGDTCLRVAAETLSAEIRKSHGLVARYGGEEFAVLLRGQDACMVAQRLVAAIERLGLPHAHRADGLQVVTISAGCALAGRQDRRSAADLLSLADMALYDAKQAGRNRAVVYG</sequence>
<dbReference type="GO" id="GO:0043709">
    <property type="term" value="P:cell adhesion involved in single-species biofilm formation"/>
    <property type="evidence" value="ECO:0007669"/>
    <property type="project" value="TreeGrafter"/>
</dbReference>
<dbReference type="KEGG" id="mee:DA075_09025"/>
<dbReference type="EMBL" id="CP028843">
    <property type="protein sequence ID" value="AWB21029.1"/>
    <property type="molecule type" value="Genomic_DNA"/>
</dbReference>
<dbReference type="InterPro" id="IPR029787">
    <property type="entry name" value="Nucleotide_cyclase"/>
</dbReference>
<dbReference type="RefSeq" id="WP_099952911.1">
    <property type="nucleotide sequence ID" value="NZ_CP028843.1"/>
</dbReference>
<evidence type="ECO:0000313" key="5">
    <source>
        <dbReference type="EMBL" id="AWB21029.1"/>
    </source>
</evidence>
<evidence type="ECO:0000256" key="1">
    <source>
        <dbReference type="ARBA" id="ARBA00012528"/>
    </source>
</evidence>
<keyword evidence="3" id="KW-0812">Transmembrane</keyword>
<dbReference type="PANTHER" id="PTHR45138:SF9">
    <property type="entry name" value="DIGUANYLATE CYCLASE DGCM-RELATED"/>
    <property type="match status" value="1"/>
</dbReference>
<dbReference type="PROSITE" id="PS50887">
    <property type="entry name" value="GGDEF"/>
    <property type="match status" value="1"/>
</dbReference>
<feature type="transmembrane region" description="Helical" evidence="3">
    <location>
        <begin position="40"/>
        <end position="61"/>
    </location>
</feature>
<dbReference type="GO" id="GO:0005886">
    <property type="term" value="C:plasma membrane"/>
    <property type="evidence" value="ECO:0007669"/>
    <property type="project" value="TreeGrafter"/>
</dbReference>
<feature type="transmembrane region" description="Helical" evidence="3">
    <location>
        <begin position="95"/>
        <end position="115"/>
    </location>
</feature>
<comment type="catalytic activity">
    <reaction evidence="2">
        <text>2 GTP = 3',3'-c-di-GMP + 2 diphosphate</text>
        <dbReference type="Rhea" id="RHEA:24898"/>
        <dbReference type="ChEBI" id="CHEBI:33019"/>
        <dbReference type="ChEBI" id="CHEBI:37565"/>
        <dbReference type="ChEBI" id="CHEBI:58805"/>
        <dbReference type="EC" id="2.7.7.65"/>
    </reaction>
</comment>
<evidence type="ECO:0000256" key="2">
    <source>
        <dbReference type="ARBA" id="ARBA00034247"/>
    </source>
</evidence>
<dbReference type="FunFam" id="3.30.70.270:FF:000001">
    <property type="entry name" value="Diguanylate cyclase domain protein"/>
    <property type="match status" value="1"/>
</dbReference>
<name>A0A2R4WHM0_9HYPH</name>
<accession>A0A2R4WHM0</accession>
<dbReference type="GO" id="GO:1902201">
    <property type="term" value="P:negative regulation of bacterial-type flagellum-dependent cell motility"/>
    <property type="evidence" value="ECO:0007669"/>
    <property type="project" value="TreeGrafter"/>
</dbReference>
<dbReference type="EC" id="2.7.7.65" evidence="1"/>
<dbReference type="SUPFAM" id="SSF55073">
    <property type="entry name" value="Nucleotide cyclase"/>
    <property type="match status" value="1"/>
</dbReference>
<feature type="transmembrane region" description="Helical" evidence="3">
    <location>
        <begin position="67"/>
        <end position="88"/>
    </location>
</feature>
<keyword evidence="6" id="KW-1185">Reference proteome</keyword>
<reference evidence="5 6" key="1">
    <citation type="submission" date="2018-04" db="EMBL/GenBank/DDBJ databases">
        <title>Methylobacterium sp. PR1016A genome.</title>
        <authorList>
            <person name="Park W."/>
        </authorList>
    </citation>
    <scope>NUCLEOTIDE SEQUENCE [LARGE SCALE GENOMIC DNA]</scope>
    <source>
        <strain evidence="5 6">PR1016A</strain>
    </source>
</reference>
<dbReference type="CDD" id="cd01949">
    <property type="entry name" value="GGDEF"/>
    <property type="match status" value="1"/>
</dbReference>
<dbReference type="SMART" id="SM00267">
    <property type="entry name" value="GGDEF"/>
    <property type="match status" value="1"/>
</dbReference>
<feature type="transmembrane region" description="Helical" evidence="3">
    <location>
        <begin position="149"/>
        <end position="168"/>
    </location>
</feature>
<gene>
    <name evidence="5" type="ORF">DA075_09025</name>
</gene>
<dbReference type="PANTHER" id="PTHR45138">
    <property type="entry name" value="REGULATORY COMPONENTS OF SENSORY TRANSDUCTION SYSTEM"/>
    <property type="match status" value="1"/>
</dbReference>
<dbReference type="AlphaFoldDB" id="A0A2R4WHM0"/>